<dbReference type="InterPro" id="IPR027417">
    <property type="entry name" value="P-loop_NTPase"/>
</dbReference>
<evidence type="ECO:0000256" key="11">
    <source>
        <dbReference type="SAM" id="Phobius"/>
    </source>
</evidence>
<evidence type="ECO:0000313" key="14">
    <source>
        <dbReference type="EMBL" id="KAJ7350264.1"/>
    </source>
</evidence>
<dbReference type="CDD" id="cd03253">
    <property type="entry name" value="ABCC_ATM1_transporter"/>
    <property type="match status" value="1"/>
</dbReference>
<dbReference type="InterPro" id="IPR011527">
    <property type="entry name" value="ABC1_TM_dom"/>
</dbReference>
<evidence type="ECO:0000313" key="15">
    <source>
        <dbReference type="Proteomes" id="UP001218218"/>
    </source>
</evidence>
<feature type="compositionally biased region" description="Low complexity" evidence="10">
    <location>
        <begin position="1044"/>
        <end position="1067"/>
    </location>
</feature>
<dbReference type="EMBL" id="JARIHO010000014">
    <property type="protein sequence ID" value="KAJ7350264.1"/>
    <property type="molecule type" value="Genomic_DNA"/>
</dbReference>
<dbReference type="GO" id="GO:0016020">
    <property type="term" value="C:membrane"/>
    <property type="evidence" value="ECO:0007669"/>
    <property type="project" value="UniProtKB-SubCell"/>
</dbReference>
<dbReference type="Pfam" id="PF00664">
    <property type="entry name" value="ABC_membrane"/>
    <property type="match status" value="1"/>
</dbReference>
<comment type="similarity">
    <text evidence="9">Belongs to the ABC transporter superfamily. ABCB family. Heavy Metal importer (TC 3.A.1.210) subfamily.</text>
</comment>
<feature type="region of interest" description="Disordered" evidence="10">
    <location>
        <begin position="914"/>
        <end position="939"/>
    </location>
</feature>
<keyword evidence="7 11" id="KW-1133">Transmembrane helix</keyword>
<evidence type="ECO:0000256" key="7">
    <source>
        <dbReference type="ARBA" id="ARBA00022989"/>
    </source>
</evidence>
<evidence type="ECO:0000256" key="6">
    <source>
        <dbReference type="ARBA" id="ARBA00022840"/>
    </source>
</evidence>
<keyword evidence="15" id="KW-1185">Reference proteome</keyword>
<dbReference type="InterPro" id="IPR003593">
    <property type="entry name" value="AAA+_ATPase"/>
</dbReference>
<evidence type="ECO:0000256" key="10">
    <source>
        <dbReference type="SAM" id="MobiDB-lite"/>
    </source>
</evidence>
<evidence type="ECO:0000256" key="3">
    <source>
        <dbReference type="ARBA" id="ARBA00022692"/>
    </source>
</evidence>
<dbReference type="GO" id="GO:0005524">
    <property type="term" value="F:ATP binding"/>
    <property type="evidence" value="ECO:0007669"/>
    <property type="project" value="UniProtKB-KW"/>
</dbReference>
<feature type="domain" description="ABC transporter" evidence="12">
    <location>
        <begin position="612"/>
        <end position="848"/>
    </location>
</feature>
<evidence type="ECO:0000256" key="8">
    <source>
        <dbReference type="ARBA" id="ARBA00023136"/>
    </source>
</evidence>
<reference evidence="14" key="1">
    <citation type="submission" date="2023-03" db="EMBL/GenBank/DDBJ databases">
        <title>Massive genome expansion in bonnet fungi (Mycena s.s.) driven by repeated elements and novel gene families across ecological guilds.</title>
        <authorList>
            <consortium name="Lawrence Berkeley National Laboratory"/>
            <person name="Harder C.B."/>
            <person name="Miyauchi S."/>
            <person name="Viragh M."/>
            <person name="Kuo A."/>
            <person name="Thoen E."/>
            <person name="Andreopoulos B."/>
            <person name="Lu D."/>
            <person name="Skrede I."/>
            <person name="Drula E."/>
            <person name="Henrissat B."/>
            <person name="Morin E."/>
            <person name="Kohler A."/>
            <person name="Barry K."/>
            <person name="LaButti K."/>
            <person name="Morin E."/>
            <person name="Salamov A."/>
            <person name="Lipzen A."/>
            <person name="Mereny Z."/>
            <person name="Hegedus B."/>
            <person name="Baldrian P."/>
            <person name="Stursova M."/>
            <person name="Weitz H."/>
            <person name="Taylor A."/>
            <person name="Grigoriev I.V."/>
            <person name="Nagy L.G."/>
            <person name="Martin F."/>
            <person name="Kauserud H."/>
        </authorList>
    </citation>
    <scope>NUCLEOTIDE SEQUENCE</scope>
    <source>
        <strain evidence="14">CBHHK002</strain>
    </source>
</reference>
<keyword evidence="3 11" id="KW-0812">Transmembrane</keyword>
<dbReference type="SUPFAM" id="SSF52540">
    <property type="entry name" value="P-loop containing nucleoside triphosphate hydrolases"/>
    <property type="match status" value="1"/>
</dbReference>
<keyword evidence="4" id="KW-0547">Nucleotide-binding</keyword>
<feature type="transmembrane region" description="Helical" evidence="11">
    <location>
        <begin position="334"/>
        <end position="352"/>
    </location>
</feature>
<keyword evidence="8 11" id="KW-0472">Membrane</keyword>
<evidence type="ECO:0000256" key="4">
    <source>
        <dbReference type="ARBA" id="ARBA00022741"/>
    </source>
</evidence>
<dbReference type="PANTHER" id="PTHR24221:SF648">
    <property type="entry name" value="ABC-TYPE TRANSPORTER ATR1"/>
    <property type="match status" value="1"/>
</dbReference>
<feature type="domain" description="ABC transmembrane type-1" evidence="13">
    <location>
        <begin position="295"/>
        <end position="578"/>
    </location>
</feature>
<dbReference type="SMART" id="SM00382">
    <property type="entry name" value="AAA"/>
    <property type="match status" value="1"/>
</dbReference>
<dbReference type="Gene3D" id="3.40.50.300">
    <property type="entry name" value="P-loop containing nucleotide triphosphate hydrolases"/>
    <property type="match status" value="1"/>
</dbReference>
<dbReference type="InterPro" id="IPR017871">
    <property type="entry name" value="ABC_transporter-like_CS"/>
</dbReference>
<dbReference type="PANTHER" id="PTHR24221">
    <property type="entry name" value="ATP-BINDING CASSETTE SUB-FAMILY B"/>
    <property type="match status" value="1"/>
</dbReference>
<evidence type="ECO:0000256" key="2">
    <source>
        <dbReference type="ARBA" id="ARBA00022448"/>
    </source>
</evidence>
<dbReference type="CDD" id="cd18583">
    <property type="entry name" value="ABC_6TM_HMT1"/>
    <property type="match status" value="1"/>
</dbReference>
<sequence>MAASSLALFVLRVLSPALVGLSTLALFSATPQPPSSPSAITRVVIPTAIPRRALILFLLTLSALTFLVDGLIFVVYAVIDKTWPQNTGIEFNAVLGLVAFAGMAALGAYQDIRGVQVWSKRHIKWAVALASAIDLVLVVLIAKTIRFKGGSRLPLTHVSITIIFPAFRVLTGSVLVAALASPTIVYKAVSHDDESEEATATEASFLIPPPSTGLSPLSALPPDASKYGTFRPPRTGLAESNPATRVASPLRPEAQSTEKAEINLDPSWSEIWRRVSRLAPYLWPSKSRFLQLLVFLCIILILVGRVVNAGMPFALGEIILIFEGKSTRSLWPVLFLYVGLRFLQGSGGLAALRDCLWTPIMQYSDREMSALAFDHLLQLSFNFHTHRNTGALLRVLDRGAAINHTLEHLLFTIAPTFIDIAVALVVFCFKFEWTLALVVFIVMFAYVAASIIITRWRTKIRRQMNERDVLTRGIHSDVLLNYETVKYFGGEAHEGERYREAVAEYQKLEYKVIFSLNLLNLVQNFIITTGLLIGSMIVAFRVTKGTSDPSDFVIFITYLAQLYGPLNQLGFMYRTINQSLVDTEKLLQLLNEPTEVNDRDNATTLVVEDGEIEFDNVSFSYDKRTTALHGVSFKVPKGSSVALVGESGAGKSTILRLLYRFYDLPEGGGRILIDGQDIRDVTQKSLRSAIGVVPQDSVLFNTSIAYNIGYGKFGASPEEIEEAAKSAQMHERIVTFPDGYNTKVGERGVRLSGGEKQRVAIARTLLKNPPILLLDEATSALDTSTEKDIQKALQNLQQGRSSLSIAHRLSTIASADVILVLKDGQIVEQGSHAELLALDGVFASMWANQITTSGDEPLAGKALDVPEPEVTGYLAEPDFTTEVAEAEAVVDEDGLTNVEAILDDVAVEFPQPDVDVTPAEAPQTEDDPFEPPPAVPDPENAAPIAFPVPEPAAAPVAFPASEPTVAPVAFPASESSPSLPTSPLAAQPLVFPVADDASVAESGAAPGVTFDPALTSPTTSPDPDAEPKRKRISSQNFQRLARKISLTTRRSGSGSGSTSSITNIIPGLKRDRSGDDGSVRGEGSGRDSIDSPTASVSDKKLKKKDKKDKRKSSG</sequence>
<keyword evidence="2" id="KW-0813">Transport</keyword>
<feature type="transmembrane region" description="Helical" evidence="11">
    <location>
        <begin position="53"/>
        <end position="79"/>
    </location>
</feature>
<dbReference type="GO" id="GO:0000041">
    <property type="term" value="P:transition metal ion transport"/>
    <property type="evidence" value="ECO:0007669"/>
    <property type="project" value="UniProtKB-ARBA"/>
</dbReference>
<feature type="compositionally biased region" description="Basic residues" evidence="10">
    <location>
        <begin position="1100"/>
        <end position="1114"/>
    </location>
</feature>
<evidence type="ECO:0000256" key="1">
    <source>
        <dbReference type="ARBA" id="ARBA00004141"/>
    </source>
</evidence>
<dbReference type="Pfam" id="PF00005">
    <property type="entry name" value="ABC_tran"/>
    <property type="match status" value="1"/>
</dbReference>
<dbReference type="PROSITE" id="PS00211">
    <property type="entry name" value="ABC_TRANSPORTER_1"/>
    <property type="match status" value="1"/>
</dbReference>
<comment type="subcellular location">
    <subcellularLocation>
        <location evidence="1">Membrane</location>
        <topology evidence="1">Multi-pass membrane protein</topology>
    </subcellularLocation>
</comment>
<feature type="transmembrane region" description="Helical" evidence="11">
    <location>
        <begin position="91"/>
        <end position="110"/>
    </location>
</feature>
<keyword evidence="6" id="KW-0067">ATP-binding</keyword>
<feature type="transmembrane region" description="Helical" evidence="11">
    <location>
        <begin position="433"/>
        <end position="454"/>
    </location>
</feature>
<evidence type="ECO:0000259" key="13">
    <source>
        <dbReference type="PROSITE" id="PS50929"/>
    </source>
</evidence>
<feature type="region of interest" description="Disordered" evidence="10">
    <location>
        <begin position="1002"/>
        <end position="1114"/>
    </location>
</feature>
<dbReference type="InterPro" id="IPR003439">
    <property type="entry name" value="ABC_transporter-like_ATP-bd"/>
</dbReference>
<organism evidence="14 15">
    <name type="scientific">Mycena albidolilacea</name>
    <dbReference type="NCBI Taxonomy" id="1033008"/>
    <lineage>
        <taxon>Eukaryota</taxon>
        <taxon>Fungi</taxon>
        <taxon>Dikarya</taxon>
        <taxon>Basidiomycota</taxon>
        <taxon>Agaricomycotina</taxon>
        <taxon>Agaricomycetes</taxon>
        <taxon>Agaricomycetidae</taxon>
        <taxon>Agaricales</taxon>
        <taxon>Marasmiineae</taxon>
        <taxon>Mycenaceae</taxon>
        <taxon>Mycena</taxon>
    </lineage>
</organism>
<feature type="transmembrane region" description="Helical" evidence="11">
    <location>
        <begin position="122"/>
        <end position="142"/>
    </location>
</feature>
<dbReference type="AlphaFoldDB" id="A0AAD7A6U8"/>
<dbReference type="GO" id="GO:0016887">
    <property type="term" value="F:ATP hydrolysis activity"/>
    <property type="evidence" value="ECO:0007669"/>
    <property type="project" value="InterPro"/>
</dbReference>
<comment type="caution">
    <text evidence="14">The sequence shown here is derived from an EMBL/GenBank/DDBJ whole genome shotgun (WGS) entry which is preliminary data.</text>
</comment>
<evidence type="ECO:0000256" key="5">
    <source>
        <dbReference type="ARBA" id="ARBA00022792"/>
    </source>
</evidence>
<accession>A0AAD7A6U8</accession>
<dbReference type="PROSITE" id="PS50893">
    <property type="entry name" value="ABC_TRANSPORTER_2"/>
    <property type="match status" value="1"/>
</dbReference>
<gene>
    <name evidence="14" type="ORF">DFH08DRAFT_860885</name>
</gene>
<dbReference type="InterPro" id="IPR039421">
    <property type="entry name" value="Type_1_exporter"/>
</dbReference>
<dbReference type="Proteomes" id="UP001218218">
    <property type="component" value="Unassembled WGS sequence"/>
</dbReference>
<dbReference type="GO" id="GO:0140359">
    <property type="term" value="F:ABC-type transporter activity"/>
    <property type="evidence" value="ECO:0007669"/>
    <property type="project" value="InterPro"/>
</dbReference>
<evidence type="ECO:0000256" key="9">
    <source>
        <dbReference type="ARBA" id="ARBA00024363"/>
    </source>
</evidence>
<dbReference type="FunFam" id="3.40.50.300:FF:000186">
    <property type="entry name" value="ATP-binding cassette sub-family B member 7, mitochondrial"/>
    <property type="match status" value="1"/>
</dbReference>
<proteinExistence type="inferred from homology"/>
<keyword evidence="5" id="KW-0496">Mitochondrion</keyword>
<protein>
    <submittedName>
        <fullName evidence="14">Mitochondrial half-size ABC transporter</fullName>
    </submittedName>
</protein>
<dbReference type="PROSITE" id="PS50929">
    <property type="entry name" value="ABC_TM1F"/>
    <property type="match status" value="1"/>
</dbReference>
<dbReference type="InterPro" id="IPR036640">
    <property type="entry name" value="ABC1_TM_sf"/>
</dbReference>
<dbReference type="Gene3D" id="1.20.1560.10">
    <property type="entry name" value="ABC transporter type 1, transmembrane domain"/>
    <property type="match status" value="1"/>
</dbReference>
<name>A0AAD7A6U8_9AGAR</name>
<feature type="compositionally biased region" description="Basic and acidic residues" evidence="10">
    <location>
        <begin position="1068"/>
        <end position="1089"/>
    </location>
</feature>
<feature type="transmembrane region" description="Helical" evidence="11">
    <location>
        <begin position="518"/>
        <end position="540"/>
    </location>
</feature>
<dbReference type="SUPFAM" id="SSF90123">
    <property type="entry name" value="ABC transporter transmembrane region"/>
    <property type="match status" value="1"/>
</dbReference>
<feature type="transmembrane region" description="Helical" evidence="11">
    <location>
        <begin position="292"/>
        <end position="322"/>
    </location>
</feature>
<feature type="transmembrane region" description="Helical" evidence="11">
    <location>
        <begin position="408"/>
        <end position="427"/>
    </location>
</feature>
<keyword evidence="5" id="KW-0999">Mitochondrion inner membrane</keyword>
<evidence type="ECO:0000259" key="12">
    <source>
        <dbReference type="PROSITE" id="PS50893"/>
    </source>
</evidence>